<dbReference type="InterPro" id="IPR009042">
    <property type="entry name" value="RNA_pol_sigma70_r1_2"/>
</dbReference>
<accession>A0ABV4UBZ8</accession>
<feature type="region of interest" description="Sigma-70 factor domain-4" evidence="6">
    <location>
        <begin position="290"/>
        <end position="343"/>
    </location>
</feature>
<dbReference type="PANTHER" id="PTHR30603:SF67">
    <property type="entry name" value="RNA POLYMERASE SIGMA FACTOR RPOS"/>
    <property type="match status" value="1"/>
</dbReference>
<dbReference type="InterPro" id="IPR013325">
    <property type="entry name" value="RNA_pol_sigma_r2"/>
</dbReference>
<proteinExistence type="inferred from homology"/>
<dbReference type="Gene3D" id="1.10.601.10">
    <property type="entry name" value="RNA Polymerase Primary Sigma Factor"/>
    <property type="match status" value="1"/>
</dbReference>
<evidence type="ECO:0000313" key="10">
    <source>
        <dbReference type="EMBL" id="MFA9949192.1"/>
    </source>
</evidence>
<keyword evidence="1 6" id="KW-0963">Cytoplasm</keyword>
<dbReference type="InterPro" id="IPR000943">
    <property type="entry name" value="RNA_pol_sigma70"/>
</dbReference>
<comment type="subcellular location">
    <subcellularLocation>
        <location evidence="6">Cytoplasm</location>
    </subcellularLocation>
</comment>
<gene>
    <name evidence="6 10" type="primary">rpoS</name>
    <name evidence="10" type="ORF">ABCS64_02420</name>
</gene>
<protein>
    <recommendedName>
        <fullName evidence="6">RNA polymerase sigma factor RpoS</fullName>
    </recommendedName>
    <alternativeName>
        <fullName evidence="6">Sigma S</fullName>
    </alternativeName>
    <alternativeName>
        <fullName evidence="6">Sigma-38</fullName>
    </alternativeName>
</protein>
<dbReference type="EMBL" id="JBEUWX010000002">
    <property type="protein sequence ID" value="MFA9949192.1"/>
    <property type="molecule type" value="Genomic_DNA"/>
</dbReference>
<comment type="function">
    <text evidence="6">Sigma factors are initiation factors that promote the attachment of RNA polymerase to specific initiation sites and are then released. This sigma factor is the master transcriptional regulator of the stationary phase and the general stress response.</text>
</comment>
<dbReference type="InterPro" id="IPR036388">
    <property type="entry name" value="WH-like_DNA-bd_sf"/>
</dbReference>
<feature type="DNA-binding region" description="H-T-H motif" evidence="6">
    <location>
        <begin position="316"/>
        <end position="335"/>
    </location>
</feature>
<sequence>MNSRNKTGRRKTRHAVSHAGTPAEADALPTEKYATETTETADSAEPADMPRPAKSQGAGETGDSDDSADSNDAHNSPGVELLNDITLYYLNEIGAKPLFTPQEEYECALQIRQGDFAARQRMIEHNLRLVVNIAKHYLNRGLPLPDLIEEGNLGLIHAIEKFEPERGFRFSTYATWWIRQNIERAIMNQSRTIRLPVHVIKEINLILRAMRHLELASGREIRIENIAHLIDRPAEEVRRAIALSEHIASLDAPLEIDPEHSIADILPDDNTLEAESLMQQQRIGQLVTSWVKQLPERQRYVLARRYGLLGYEIGTREEIAAELGLTRERIRQIQTVAFNQLRQMIKQDGLAHDTLL</sequence>
<feature type="region of interest" description="Disordered" evidence="7">
    <location>
        <begin position="1"/>
        <end position="77"/>
    </location>
</feature>
<feature type="short sequence motif" description="Interaction with polymerase core subunit RpoC" evidence="6">
    <location>
        <begin position="146"/>
        <end position="149"/>
    </location>
</feature>
<dbReference type="Pfam" id="PF04542">
    <property type="entry name" value="Sigma70_r2"/>
    <property type="match status" value="1"/>
</dbReference>
<reference evidence="11" key="1">
    <citation type="submission" date="2024-06" db="EMBL/GenBank/DDBJ databases">
        <title>Radixoralia hellwigii gen. nov., sp nov., isolated from a root canal in the human oral cavity.</title>
        <authorList>
            <person name="Bartsch S."/>
            <person name="Wittmer A."/>
            <person name="Schulz A.-K."/>
            <person name="Neumann-Schaal M."/>
            <person name="Wolf J."/>
            <person name="Gronow S."/>
            <person name="Tennert C."/>
            <person name="Haecker G."/>
            <person name="Cieplik F."/>
            <person name="Al-Ahmad A."/>
        </authorList>
    </citation>
    <scope>NUCLEOTIDE SEQUENCE [LARGE SCALE GENOMIC DNA]</scope>
    <source>
        <strain evidence="11">Wk13</strain>
    </source>
</reference>
<dbReference type="NCBIfam" id="TIGR02937">
    <property type="entry name" value="sigma70-ECF"/>
    <property type="match status" value="1"/>
</dbReference>
<name>A0ABV4UBZ8_9RHOO</name>
<evidence type="ECO:0000313" key="11">
    <source>
        <dbReference type="Proteomes" id="UP001574673"/>
    </source>
</evidence>
<dbReference type="Pfam" id="PF04545">
    <property type="entry name" value="Sigma70_r4"/>
    <property type="match status" value="1"/>
</dbReference>
<feature type="compositionally biased region" description="Low complexity" evidence="7">
    <location>
        <begin position="35"/>
        <end position="47"/>
    </location>
</feature>
<comment type="caution">
    <text evidence="10">The sequence shown here is derived from an EMBL/GenBank/DDBJ whole genome shotgun (WGS) entry which is preliminary data.</text>
</comment>
<dbReference type="InterPro" id="IPR007624">
    <property type="entry name" value="RNA_pol_sigma70_r3"/>
</dbReference>
<feature type="compositionally biased region" description="Basic residues" evidence="7">
    <location>
        <begin position="1"/>
        <end position="16"/>
    </location>
</feature>
<evidence type="ECO:0000256" key="5">
    <source>
        <dbReference type="ARBA" id="ARBA00023163"/>
    </source>
</evidence>
<feature type="region of interest" description="Sigma-70 factor domain-2" evidence="6">
    <location>
        <begin position="122"/>
        <end position="192"/>
    </location>
</feature>
<dbReference type="RefSeq" id="WP_418890337.1">
    <property type="nucleotide sequence ID" value="NZ_JBEUWX010000002.1"/>
</dbReference>
<organism evidence="10 11">
    <name type="scientific">Dentiradicibacter hellwigii</name>
    <dbReference type="NCBI Taxonomy" id="3149053"/>
    <lineage>
        <taxon>Bacteria</taxon>
        <taxon>Pseudomonadati</taxon>
        <taxon>Pseudomonadota</taxon>
        <taxon>Betaproteobacteria</taxon>
        <taxon>Rhodocyclales</taxon>
        <taxon>Rhodocyclaceae</taxon>
        <taxon>Dentiradicibacter</taxon>
    </lineage>
</organism>
<feature type="domain" description="RNA polymerase sigma-70" evidence="9">
    <location>
        <begin position="315"/>
        <end position="341"/>
    </location>
</feature>
<feature type="region of interest" description="Sigma-70 factor domain-3" evidence="6">
    <location>
        <begin position="202"/>
        <end position="277"/>
    </location>
</feature>
<evidence type="ECO:0000256" key="2">
    <source>
        <dbReference type="ARBA" id="ARBA00023015"/>
    </source>
</evidence>
<dbReference type="HAMAP" id="MF_00959">
    <property type="entry name" value="Sigma70_RpoS"/>
    <property type="match status" value="1"/>
</dbReference>
<keyword evidence="11" id="KW-1185">Reference proteome</keyword>
<dbReference type="InterPro" id="IPR007630">
    <property type="entry name" value="RNA_pol_sigma70_r4"/>
</dbReference>
<dbReference type="PANTHER" id="PTHR30603">
    <property type="entry name" value="RNA POLYMERASE SIGMA FACTOR RPO"/>
    <property type="match status" value="1"/>
</dbReference>
<dbReference type="InterPro" id="IPR007627">
    <property type="entry name" value="RNA_pol_sigma70_r2"/>
</dbReference>
<evidence type="ECO:0000256" key="3">
    <source>
        <dbReference type="ARBA" id="ARBA00023082"/>
    </source>
</evidence>
<feature type="region of interest" description="Sigma-70 factor domain-1" evidence="6">
    <location>
        <begin position="84"/>
        <end position="117"/>
    </location>
</feature>
<comment type="subunit">
    <text evidence="6">Interacts with the RNA polymerase core enzyme.</text>
</comment>
<evidence type="ECO:0000259" key="8">
    <source>
        <dbReference type="PROSITE" id="PS00715"/>
    </source>
</evidence>
<keyword evidence="5 6" id="KW-0804">Transcription</keyword>
<dbReference type="NCBIfam" id="TIGR02394">
    <property type="entry name" value="rpoS_proteo"/>
    <property type="match status" value="1"/>
</dbReference>
<dbReference type="Pfam" id="PF00140">
    <property type="entry name" value="Sigma70_r1_2"/>
    <property type="match status" value="1"/>
</dbReference>
<dbReference type="CDD" id="cd06171">
    <property type="entry name" value="Sigma70_r4"/>
    <property type="match status" value="1"/>
</dbReference>
<keyword evidence="2 6" id="KW-0805">Transcription regulation</keyword>
<keyword evidence="4 6" id="KW-0238">DNA-binding</keyword>
<keyword evidence="3 6" id="KW-0731">Sigma factor</keyword>
<feature type="domain" description="RNA polymerase sigma-70" evidence="8">
    <location>
        <begin position="146"/>
        <end position="159"/>
    </location>
</feature>
<comment type="similarity">
    <text evidence="6">Belongs to the sigma-70 factor family. RpoS subfamily.</text>
</comment>
<evidence type="ECO:0000259" key="9">
    <source>
        <dbReference type="PROSITE" id="PS00716"/>
    </source>
</evidence>
<dbReference type="SUPFAM" id="SSF88946">
    <property type="entry name" value="Sigma2 domain of RNA polymerase sigma factors"/>
    <property type="match status" value="1"/>
</dbReference>
<evidence type="ECO:0000256" key="6">
    <source>
        <dbReference type="HAMAP-Rule" id="MF_00959"/>
    </source>
</evidence>
<dbReference type="Gene3D" id="1.10.10.10">
    <property type="entry name" value="Winged helix-like DNA-binding domain superfamily/Winged helix DNA-binding domain"/>
    <property type="match status" value="2"/>
</dbReference>
<dbReference type="PROSITE" id="PS00715">
    <property type="entry name" value="SIGMA70_1"/>
    <property type="match status" value="1"/>
</dbReference>
<evidence type="ECO:0000256" key="4">
    <source>
        <dbReference type="ARBA" id="ARBA00023125"/>
    </source>
</evidence>
<dbReference type="PRINTS" id="PR00046">
    <property type="entry name" value="SIGMA70FCT"/>
</dbReference>
<dbReference type="InterPro" id="IPR050239">
    <property type="entry name" value="Sigma-70_RNA_pol_init_factors"/>
</dbReference>
<dbReference type="NCBIfam" id="NF004207">
    <property type="entry name" value="PRK05657.1"/>
    <property type="match status" value="1"/>
</dbReference>
<dbReference type="PROSITE" id="PS00716">
    <property type="entry name" value="SIGMA70_2"/>
    <property type="match status" value="1"/>
</dbReference>
<dbReference type="Pfam" id="PF04539">
    <property type="entry name" value="Sigma70_r3"/>
    <property type="match status" value="1"/>
</dbReference>
<dbReference type="SUPFAM" id="SSF88659">
    <property type="entry name" value="Sigma3 and sigma4 domains of RNA polymerase sigma factors"/>
    <property type="match status" value="2"/>
</dbReference>
<dbReference type="InterPro" id="IPR014284">
    <property type="entry name" value="RNA_pol_sigma-70_dom"/>
</dbReference>
<dbReference type="Proteomes" id="UP001574673">
    <property type="component" value="Unassembled WGS sequence"/>
</dbReference>
<dbReference type="InterPro" id="IPR013324">
    <property type="entry name" value="RNA_pol_sigma_r3/r4-like"/>
</dbReference>
<evidence type="ECO:0000256" key="7">
    <source>
        <dbReference type="SAM" id="MobiDB-lite"/>
    </source>
</evidence>
<dbReference type="InterPro" id="IPR012761">
    <property type="entry name" value="RNA_pol_sigma_RpoS"/>
</dbReference>
<evidence type="ECO:0000256" key="1">
    <source>
        <dbReference type="ARBA" id="ARBA00022490"/>
    </source>
</evidence>